<protein>
    <submittedName>
        <fullName evidence="2">Uncharacterized protein</fullName>
    </submittedName>
</protein>
<dbReference type="RefSeq" id="XP_016585302.1">
    <property type="nucleotide sequence ID" value="XM_016730590.1"/>
</dbReference>
<name>A0A0F2M3A9_SPOSC</name>
<evidence type="ECO:0000313" key="2">
    <source>
        <dbReference type="EMBL" id="KJR82626.1"/>
    </source>
</evidence>
<dbReference type="Proteomes" id="UP000033710">
    <property type="component" value="Unassembled WGS sequence"/>
</dbReference>
<sequence length="107" mass="12390">MHAGTGLIRQDIPDQDISETLAFRNSREITDNRNIRRHQRNQRHQRHQLRQSPGTKSSPPNRCLQWHLARSPPTTSRKQKLQSLAAAAKETPRWQATPRPHSSSEED</sequence>
<feature type="region of interest" description="Disordered" evidence="1">
    <location>
        <begin position="23"/>
        <end position="107"/>
    </location>
</feature>
<gene>
    <name evidence="2" type="ORF">SPSK_03756</name>
</gene>
<dbReference type="VEuPathDB" id="FungiDB:SPSK_03756"/>
<dbReference type="AlphaFoldDB" id="A0A0F2M3A9"/>
<feature type="compositionally biased region" description="Basic residues" evidence="1">
    <location>
        <begin position="35"/>
        <end position="49"/>
    </location>
</feature>
<dbReference type="EMBL" id="AXCR01000010">
    <property type="protein sequence ID" value="KJR82626.1"/>
    <property type="molecule type" value="Genomic_DNA"/>
</dbReference>
<reference evidence="2 3" key="2">
    <citation type="journal article" date="2015" name="Eukaryot. Cell">
        <title>Asexual propagation of a virulent clone complex in a human and feline outbreak of sporotrichosis.</title>
        <authorList>
            <person name="Teixeira Mde M."/>
            <person name="Rodrigues A.M."/>
            <person name="Tsui C.K."/>
            <person name="de Almeida L.G."/>
            <person name="Van Diepeningen A.D."/>
            <person name="van den Ende B.G."/>
            <person name="Fernandes G.F."/>
            <person name="Kano R."/>
            <person name="Hamelin R.C."/>
            <person name="Lopes-Bezerra L.M."/>
            <person name="Vasconcelos A.T."/>
            <person name="de Hoog S."/>
            <person name="de Camargo Z.P."/>
            <person name="Felipe M.S."/>
        </authorList>
    </citation>
    <scope>NUCLEOTIDE SEQUENCE [LARGE SCALE GENOMIC DNA]</scope>
    <source>
        <strain evidence="2 3">1099-18</strain>
    </source>
</reference>
<dbReference type="GeneID" id="27665867"/>
<reference evidence="2 3" key="1">
    <citation type="journal article" date="2014" name="BMC Genomics">
        <title>Comparative genomics of the major fungal agents of human and animal Sporotrichosis: Sporothrix schenckii and Sporothrix brasiliensis.</title>
        <authorList>
            <person name="Teixeira M.M."/>
            <person name="de Almeida L.G."/>
            <person name="Kubitschek-Barreira P."/>
            <person name="Alves F.L."/>
            <person name="Kioshima E.S."/>
            <person name="Abadio A.K."/>
            <person name="Fernandes L."/>
            <person name="Derengowski L.S."/>
            <person name="Ferreira K.S."/>
            <person name="Souza R.C."/>
            <person name="Ruiz J.C."/>
            <person name="de Andrade N.C."/>
            <person name="Paes H.C."/>
            <person name="Nicola A.M."/>
            <person name="Albuquerque P."/>
            <person name="Gerber A.L."/>
            <person name="Martins V.P."/>
            <person name="Peconick L.D."/>
            <person name="Neto A.V."/>
            <person name="Chaucanez C.B."/>
            <person name="Silva P.A."/>
            <person name="Cunha O.L."/>
            <person name="de Oliveira F.F."/>
            <person name="dos Santos T.C."/>
            <person name="Barros A.L."/>
            <person name="Soares M.A."/>
            <person name="de Oliveira L.M."/>
            <person name="Marini M.M."/>
            <person name="Villalobos-Duno H."/>
            <person name="Cunha M.M."/>
            <person name="de Hoog S."/>
            <person name="da Silveira J.F."/>
            <person name="Henrissat B."/>
            <person name="Nino-Vega G.A."/>
            <person name="Cisalpino P.S."/>
            <person name="Mora-Montes H.M."/>
            <person name="Almeida S.R."/>
            <person name="Stajich J.E."/>
            <person name="Lopes-Bezerra L.M."/>
            <person name="Vasconcelos A.T."/>
            <person name="Felipe M.S."/>
        </authorList>
    </citation>
    <scope>NUCLEOTIDE SEQUENCE [LARGE SCALE GENOMIC DNA]</scope>
    <source>
        <strain evidence="2 3">1099-18</strain>
    </source>
</reference>
<evidence type="ECO:0000256" key="1">
    <source>
        <dbReference type="SAM" id="MobiDB-lite"/>
    </source>
</evidence>
<comment type="caution">
    <text evidence="2">The sequence shown here is derived from an EMBL/GenBank/DDBJ whole genome shotgun (WGS) entry which is preliminary data.</text>
</comment>
<accession>A0A0F2M3A9</accession>
<dbReference type="KEGG" id="ssck:SPSK_03756"/>
<organism evidence="2 3">
    <name type="scientific">Sporothrix schenckii 1099-18</name>
    <dbReference type="NCBI Taxonomy" id="1397361"/>
    <lineage>
        <taxon>Eukaryota</taxon>
        <taxon>Fungi</taxon>
        <taxon>Dikarya</taxon>
        <taxon>Ascomycota</taxon>
        <taxon>Pezizomycotina</taxon>
        <taxon>Sordariomycetes</taxon>
        <taxon>Sordariomycetidae</taxon>
        <taxon>Ophiostomatales</taxon>
        <taxon>Ophiostomataceae</taxon>
        <taxon>Sporothrix</taxon>
    </lineage>
</organism>
<evidence type="ECO:0000313" key="3">
    <source>
        <dbReference type="Proteomes" id="UP000033710"/>
    </source>
</evidence>
<feature type="compositionally biased region" description="Basic and acidic residues" evidence="1">
    <location>
        <begin position="25"/>
        <end position="34"/>
    </location>
</feature>
<proteinExistence type="predicted"/>